<dbReference type="Proteomes" id="UP000694044">
    <property type="component" value="Unassembled WGS sequence"/>
</dbReference>
<name>A0A8T1VP84_9STRA</name>
<protein>
    <submittedName>
        <fullName evidence="1">Uncharacterized protein</fullName>
    </submittedName>
</protein>
<evidence type="ECO:0000313" key="2">
    <source>
        <dbReference type="Proteomes" id="UP000694044"/>
    </source>
</evidence>
<dbReference type="EMBL" id="JAGDFM010000257">
    <property type="protein sequence ID" value="KAG7381184.1"/>
    <property type="molecule type" value="Genomic_DNA"/>
</dbReference>
<accession>A0A8T1VP84</accession>
<dbReference type="OrthoDB" id="92020at2759"/>
<dbReference type="AlphaFoldDB" id="A0A8T1VP84"/>
<gene>
    <name evidence="1" type="ORF">PHYPSEUDO_006309</name>
</gene>
<reference evidence="1" key="1">
    <citation type="submission" date="2021-02" db="EMBL/GenBank/DDBJ databases">
        <authorList>
            <person name="Palmer J.M."/>
        </authorList>
    </citation>
    <scope>NUCLEOTIDE SEQUENCE</scope>
    <source>
        <strain evidence="1">SCRP734</strain>
    </source>
</reference>
<proteinExistence type="predicted"/>
<organism evidence="1 2">
    <name type="scientific">Phytophthora pseudosyringae</name>
    <dbReference type="NCBI Taxonomy" id="221518"/>
    <lineage>
        <taxon>Eukaryota</taxon>
        <taxon>Sar</taxon>
        <taxon>Stramenopiles</taxon>
        <taxon>Oomycota</taxon>
        <taxon>Peronosporomycetes</taxon>
        <taxon>Peronosporales</taxon>
        <taxon>Peronosporaceae</taxon>
        <taxon>Phytophthora</taxon>
    </lineage>
</organism>
<comment type="caution">
    <text evidence="1">The sequence shown here is derived from an EMBL/GenBank/DDBJ whole genome shotgun (WGS) entry which is preliminary data.</text>
</comment>
<keyword evidence="2" id="KW-1185">Reference proteome</keyword>
<sequence>MASRNAPALSSLLYVRDKASGPKRTANAAPVSGTTGVRDPFETKVMCTMNDVFQVKQAGQEMSIELVTKEEKDAFWRQFAISKAAVPTNHR</sequence>
<evidence type="ECO:0000313" key="1">
    <source>
        <dbReference type="EMBL" id="KAG7381184.1"/>
    </source>
</evidence>